<dbReference type="KEGG" id="muc:MuYL_1494"/>
<name>A0A223NU42_9SPHI</name>
<dbReference type="OrthoDB" id="9795306at2"/>
<evidence type="ECO:0000313" key="3">
    <source>
        <dbReference type="Proteomes" id="UP000215002"/>
    </source>
</evidence>
<evidence type="ECO:0000313" key="2">
    <source>
        <dbReference type="EMBL" id="ASU33392.1"/>
    </source>
</evidence>
<evidence type="ECO:0000259" key="1">
    <source>
        <dbReference type="Pfam" id="PF06983"/>
    </source>
</evidence>
<dbReference type="InterPro" id="IPR028973">
    <property type="entry name" value="PhnB-like"/>
</dbReference>
<protein>
    <recommendedName>
        <fullName evidence="1">PhnB-like domain-containing protein</fullName>
    </recommendedName>
</protein>
<dbReference type="AlphaFoldDB" id="A0A223NU42"/>
<dbReference type="EMBL" id="CP022743">
    <property type="protein sequence ID" value="ASU33392.1"/>
    <property type="molecule type" value="Genomic_DNA"/>
</dbReference>
<proteinExistence type="predicted"/>
<dbReference type="PANTHER" id="PTHR33990">
    <property type="entry name" value="PROTEIN YJDN-RELATED"/>
    <property type="match status" value="1"/>
</dbReference>
<sequence>MKVIPYLNFPGNTEEVLNHYQKVFNGTISDLNRFGESLPAEANYSDKIMHARLSFDDNMLMFSDGMPGQPVDHGNGIYLSIGLTDEVQARSVFDQLAEGGNVTMPMEKQFWGASFGQVTDRYGVSWMINCEL</sequence>
<dbReference type="Proteomes" id="UP000215002">
    <property type="component" value="Chromosome"/>
</dbReference>
<keyword evidence="3" id="KW-1185">Reference proteome</keyword>
<dbReference type="InterPro" id="IPR029068">
    <property type="entry name" value="Glyas_Bleomycin-R_OHBP_Dase"/>
</dbReference>
<dbReference type="Pfam" id="PF06983">
    <property type="entry name" value="3-dmu-9_3-mt"/>
    <property type="match status" value="1"/>
</dbReference>
<dbReference type="Gene3D" id="3.10.180.10">
    <property type="entry name" value="2,3-Dihydroxybiphenyl 1,2-Dioxygenase, domain 1"/>
    <property type="match status" value="1"/>
</dbReference>
<dbReference type="SUPFAM" id="SSF54593">
    <property type="entry name" value="Glyoxalase/Bleomycin resistance protein/Dihydroxybiphenyl dioxygenase"/>
    <property type="match status" value="1"/>
</dbReference>
<dbReference type="CDD" id="cd06588">
    <property type="entry name" value="PhnB_like"/>
    <property type="match status" value="1"/>
</dbReference>
<dbReference type="PANTHER" id="PTHR33990:SF1">
    <property type="entry name" value="PROTEIN YJDN"/>
    <property type="match status" value="1"/>
</dbReference>
<reference evidence="2 3" key="1">
    <citation type="submission" date="2017-08" db="EMBL/GenBank/DDBJ databases">
        <title>Complete genome sequence of Mucilaginibacter sp. strain BJC16-A31.</title>
        <authorList>
            <consortium name="Henan University of Science and Technology"/>
            <person name="You X."/>
        </authorList>
    </citation>
    <scope>NUCLEOTIDE SEQUENCE [LARGE SCALE GENOMIC DNA]</scope>
    <source>
        <strain evidence="2 3">BJC16-A31</strain>
    </source>
</reference>
<feature type="domain" description="PhnB-like" evidence="1">
    <location>
        <begin position="2"/>
        <end position="128"/>
    </location>
</feature>
<gene>
    <name evidence="2" type="ORF">MuYL_1494</name>
</gene>
<organism evidence="2 3">
    <name type="scientific">Mucilaginibacter xinganensis</name>
    <dbReference type="NCBI Taxonomy" id="1234841"/>
    <lineage>
        <taxon>Bacteria</taxon>
        <taxon>Pseudomonadati</taxon>
        <taxon>Bacteroidota</taxon>
        <taxon>Sphingobacteriia</taxon>
        <taxon>Sphingobacteriales</taxon>
        <taxon>Sphingobacteriaceae</taxon>
        <taxon>Mucilaginibacter</taxon>
    </lineage>
</organism>
<accession>A0A223NU42</accession>
<dbReference type="RefSeq" id="WP_094569857.1">
    <property type="nucleotide sequence ID" value="NZ_CP022743.1"/>
</dbReference>